<dbReference type="PROSITE" id="PS50011">
    <property type="entry name" value="PROTEIN_KINASE_DOM"/>
    <property type="match status" value="1"/>
</dbReference>
<feature type="compositionally biased region" description="Pro residues" evidence="6">
    <location>
        <begin position="356"/>
        <end position="368"/>
    </location>
</feature>
<keyword evidence="1" id="KW-0808">Transferase</keyword>
<evidence type="ECO:0000313" key="10">
    <source>
        <dbReference type="Proteomes" id="UP001596137"/>
    </source>
</evidence>
<dbReference type="Gene3D" id="3.30.200.20">
    <property type="entry name" value="Phosphorylase Kinase, domain 1"/>
    <property type="match status" value="1"/>
</dbReference>
<comment type="caution">
    <text evidence="9">The sequence shown here is derived from an EMBL/GenBank/DDBJ whole genome shotgun (WGS) entry which is preliminary data.</text>
</comment>
<dbReference type="InterPro" id="IPR011009">
    <property type="entry name" value="Kinase-like_dom_sf"/>
</dbReference>
<reference evidence="10" key="1">
    <citation type="journal article" date="2019" name="Int. J. Syst. Evol. Microbiol.">
        <title>The Global Catalogue of Microorganisms (GCM) 10K type strain sequencing project: providing services to taxonomists for standard genome sequencing and annotation.</title>
        <authorList>
            <consortium name="The Broad Institute Genomics Platform"/>
            <consortium name="The Broad Institute Genome Sequencing Center for Infectious Disease"/>
            <person name="Wu L."/>
            <person name="Ma J."/>
        </authorList>
    </citation>
    <scope>NUCLEOTIDE SEQUENCE [LARGE SCALE GENOMIC DNA]</scope>
    <source>
        <strain evidence="10">JCM 30346</strain>
    </source>
</reference>
<evidence type="ECO:0000256" key="6">
    <source>
        <dbReference type="SAM" id="MobiDB-lite"/>
    </source>
</evidence>
<dbReference type="PROSITE" id="PS00107">
    <property type="entry name" value="PROTEIN_KINASE_ATP"/>
    <property type="match status" value="1"/>
</dbReference>
<keyword evidence="7" id="KW-0472">Membrane</keyword>
<name>A0ABW1NUS8_9ACTN</name>
<proteinExistence type="predicted"/>
<organism evidence="9 10">
    <name type="scientific">Sphaerisporangium aureirubrum</name>
    <dbReference type="NCBI Taxonomy" id="1544736"/>
    <lineage>
        <taxon>Bacteria</taxon>
        <taxon>Bacillati</taxon>
        <taxon>Actinomycetota</taxon>
        <taxon>Actinomycetes</taxon>
        <taxon>Streptosporangiales</taxon>
        <taxon>Streptosporangiaceae</taxon>
        <taxon>Sphaerisporangium</taxon>
    </lineage>
</organism>
<evidence type="ECO:0000313" key="9">
    <source>
        <dbReference type="EMBL" id="MFC6087085.1"/>
    </source>
</evidence>
<keyword evidence="7" id="KW-0812">Transmembrane</keyword>
<dbReference type="EMBL" id="JBHSRF010000114">
    <property type="protein sequence ID" value="MFC6087085.1"/>
    <property type="molecule type" value="Genomic_DNA"/>
</dbReference>
<keyword evidence="10" id="KW-1185">Reference proteome</keyword>
<feature type="domain" description="Protein kinase" evidence="8">
    <location>
        <begin position="18"/>
        <end position="269"/>
    </location>
</feature>
<dbReference type="RefSeq" id="WP_380762998.1">
    <property type="nucleotide sequence ID" value="NZ_JBHSRF010000114.1"/>
</dbReference>
<dbReference type="PANTHER" id="PTHR43289:SF34">
    <property type="entry name" value="SERINE_THREONINE-PROTEIN KINASE YBDM-RELATED"/>
    <property type="match status" value="1"/>
</dbReference>
<evidence type="ECO:0000256" key="5">
    <source>
        <dbReference type="PROSITE-ProRule" id="PRU10141"/>
    </source>
</evidence>
<dbReference type="Gene3D" id="1.10.510.10">
    <property type="entry name" value="Transferase(Phosphotransferase) domain 1"/>
    <property type="match status" value="1"/>
</dbReference>
<dbReference type="SUPFAM" id="SSF56112">
    <property type="entry name" value="Protein kinase-like (PK-like)"/>
    <property type="match status" value="1"/>
</dbReference>
<keyword evidence="4 5" id="KW-0067">ATP-binding</keyword>
<dbReference type="InterPro" id="IPR017441">
    <property type="entry name" value="Protein_kinase_ATP_BS"/>
</dbReference>
<sequence>MPTIRALGPADPERIASFRVTGRIGEGGHGVVYAAETGSGERVAVKVLQRRFWEDDEVRRAFGADLRQAQRVTGTHVARVTAYGIHQQRLYYASEYVDGPSLWEVVERRGPRPADELEALAVATLSALAAIHAAGAAHGGFKPGSVLIGPDGPRVIDFGVGRALDGPPTPGRLIGTSPFTAPEHLVGAAPGPDGDMFAWAGTMVYAATGHAPFGQDSVPAVISRILSETPDLAALPGTLLASVTACLDKVPTRRPTARELLARLTRERVAAVPAAGWAALAAAPGLPALPPAPAPAPAPGGAGRPGAPGAVVPPGPPGAAGRPGSPGATVPAGRPGSPASTPAGGRPAMLAAVPLAPGPQEPPPPDVPPAGRHGRGHRDRTFILAGAALALVVALVVALVASPGDPAPVRIPGAALSPALSVTPPVTLLPSPVPPGETIEPTPVPSPTEKKPKKTKKPVPGGPALTPPAPHPVLAVSPARVRVKSDYIFYVNLKLRATGGAVRWRATISEGAVLSSSSGRIRAGHTATITAYGTPYCSTSKVRFTSNGGSRTVTIIWGGVRC</sequence>
<keyword evidence="7" id="KW-1133">Transmembrane helix</keyword>
<accession>A0ABW1NUS8</accession>
<feature type="region of interest" description="Disordered" evidence="6">
    <location>
        <begin position="294"/>
        <end position="377"/>
    </location>
</feature>
<dbReference type="CDD" id="cd14014">
    <property type="entry name" value="STKc_PknB_like"/>
    <property type="match status" value="1"/>
</dbReference>
<dbReference type="InterPro" id="IPR000719">
    <property type="entry name" value="Prot_kinase_dom"/>
</dbReference>
<evidence type="ECO:0000256" key="3">
    <source>
        <dbReference type="ARBA" id="ARBA00022777"/>
    </source>
</evidence>
<feature type="transmembrane region" description="Helical" evidence="7">
    <location>
        <begin position="382"/>
        <end position="401"/>
    </location>
</feature>
<evidence type="ECO:0000256" key="4">
    <source>
        <dbReference type="ARBA" id="ARBA00022840"/>
    </source>
</evidence>
<dbReference type="SMART" id="SM00220">
    <property type="entry name" value="S_TKc"/>
    <property type="match status" value="1"/>
</dbReference>
<keyword evidence="9" id="KW-0723">Serine/threonine-protein kinase</keyword>
<dbReference type="Proteomes" id="UP001596137">
    <property type="component" value="Unassembled WGS sequence"/>
</dbReference>
<evidence type="ECO:0000259" key="8">
    <source>
        <dbReference type="PROSITE" id="PS50011"/>
    </source>
</evidence>
<dbReference type="PANTHER" id="PTHR43289">
    <property type="entry name" value="MITOGEN-ACTIVATED PROTEIN KINASE KINASE KINASE 20-RELATED"/>
    <property type="match status" value="1"/>
</dbReference>
<keyword evidence="2 5" id="KW-0547">Nucleotide-binding</keyword>
<dbReference type="GO" id="GO:0004674">
    <property type="term" value="F:protein serine/threonine kinase activity"/>
    <property type="evidence" value="ECO:0007669"/>
    <property type="project" value="UniProtKB-KW"/>
</dbReference>
<keyword evidence="3 9" id="KW-0418">Kinase</keyword>
<protein>
    <submittedName>
        <fullName evidence="9">Serine/threonine protein kinase</fullName>
    </submittedName>
</protein>
<feature type="compositionally biased region" description="Low complexity" evidence="6">
    <location>
        <begin position="319"/>
        <end position="328"/>
    </location>
</feature>
<evidence type="ECO:0000256" key="1">
    <source>
        <dbReference type="ARBA" id="ARBA00022679"/>
    </source>
</evidence>
<evidence type="ECO:0000256" key="7">
    <source>
        <dbReference type="SAM" id="Phobius"/>
    </source>
</evidence>
<feature type="region of interest" description="Disordered" evidence="6">
    <location>
        <begin position="421"/>
        <end position="471"/>
    </location>
</feature>
<feature type="compositionally biased region" description="Low complexity" evidence="6">
    <location>
        <begin position="421"/>
        <end position="430"/>
    </location>
</feature>
<dbReference type="PRINTS" id="PR01217">
    <property type="entry name" value="PRICHEXTENSN"/>
</dbReference>
<feature type="binding site" evidence="5">
    <location>
        <position position="46"/>
    </location>
    <ligand>
        <name>ATP</name>
        <dbReference type="ChEBI" id="CHEBI:30616"/>
    </ligand>
</feature>
<evidence type="ECO:0000256" key="2">
    <source>
        <dbReference type="ARBA" id="ARBA00022741"/>
    </source>
</evidence>
<gene>
    <name evidence="9" type="ORF">ACFP1K_38385</name>
</gene>
<dbReference type="Pfam" id="PF00069">
    <property type="entry name" value="Pkinase"/>
    <property type="match status" value="1"/>
</dbReference>